<dbReference type="InParanoid" id="E9HFN9"/>
<keyword evidence="2" id="KW-1185">Reference proteome</keyword>
<organism evidence="1 2">
    <name type="scientific">Daphnia pulex</name>
    <name type="common">Water flea</name>
    <dbReference type="NCBI Taxonomy" id="6669"/>
    <lineage>
        <taxon>Eukaryota</taxon>
        <taxon>Metazoa</taxon>
        <taxon>Ecdysozoa</taxon>
        <taxon>Arthropoda</taxon>
        <taxon>Crustacea</taxon>
        <taxon>Branchiopoda</taxon>
        <taxon>Diplostraca</taxon>
        <taxon>Cladocera</taxon>
        <taxon>Anomopoda</taxon>
        <taxon>Daphniidae</taxon>
        <taxon>Daphnia</taxon>
    </lineage>
</organism>
<evidence type="ECO:0000313" key="1">
    <source>
        <dbReference type="EMBL" id="EFX69459.1"/>
    </source>
</evidence>
<dbReference type="Proteomes" id="UP000000305">
    <property type="component" value="Unassembled WGS sequence"/>
</dbReference>
<proteinExistence type="predicted"/>
<dbReference type="KEGG" id="dpx:DAPPUDRAFT_113650"/>
<name>E9HFN9_DAPPU</name>
<accession>E9HFN9</accession>
<sequence>MVWKPHSGLSDRSGCLGSFLRFGSECECERLWHNVSGGLVGQLNRFRKLSAISFIELFLRTMDGWIFAVTVEKFILPFLLTSDLQFLLDEKIEKIDDAEGKAEIETSAIANQAVLLSTSPDKATNTTDHDIPFIIAKLQEKKKEVSLERNQLITEPMKLEDFLQDRDWGAERLPRLLAELKDELKSLKLSDTITVILHTADTLVVPEDSVRSSTDEKLVDSSLFLDENKCYDSVVPTGQDKSTIVTTEDPEKDLPELSPEQLPVYPVALALNHLPVTNEKQTRIIFDQNSPPKNRWKHHSFKFTETSHRSTRRGRELPTDFTGRHSGRNIYEKIYLVWYLLSNCLLQQNIVE</sequence>
<gene>
    <name evidence="1" type="ORF">DAPPUDRAFT_113650</name>
</gene>
<protein>
    <submittedName>
        <fullName evidence="1">Uncharacterized protein</fullName>
    </submittedName>
</protein>
<evidence type="ECO:0000313" key="2">
    <source>
        <dbReference type="Proteomes" id="UP000000305"/>
    </source>
</evidence>
<dbReference type="AlphaFoldDB" id="E9HFN9"/>
<dbReference type="EMBL" id="GL732636">
    <property type="protein sequence ID" value="EFX69459.1"/>
    <property type="molecule type" value="Genomic_DNA"/>
</dbReference>
<reference evidence="1 2" key="1">
    <citation type="journal article" date="2011" name="Science">
        <title>The ecoresponsive genome of Daphnia pulex.</title>
        <authorList>
            <person name="Colbourne J.K."/>
            <person name="Pfrender M.E."/>
            <person name="Gilbert D."/>
            <person name="Thomas W.K."/>
            <person name="Tucker A."/>
            <person name="Oakley T.H."/>
            <person name="Tokishita S."/>
            <person name="Aerts A."/>
            <person name="Arnold G.J."/>
            <person name="Basu M.K."/>
            <person name="Bauer D.J."/>
            <person name="Caceres C.E."/>
            <person name="Carmel L."/>
            <person name="Casola C."/>
            <person name="Choi J.H."/>
            <person name="Detter J.C."/>
            <person name="Dong Q."/>
            <person name="Dusheyko S."/>
            <person name="Eads B.D."/>
            <person name="Frohlich T."/>
            <person name="Geiler-Samerotte K.A."/>
            <person name="Gerlach D."/>
            <person name="Hatcher P."/>
            <person name="Jogdeo S."/>
            <person name="Krijgsveld J."/>
            <person name="Kriventseva E.V."/>
            <person name="Kultz D."/>
            <person name="Laforsch C."/>
            <person name="Lindquist E."/>
            <person name="Lopez J."/>
            <person name="Manak J.R."/>
            <person name="Muller J."/>
            <person name="Pangilinan J."/>
            <person name="Patwardhan R.P."/>
            <person name="Pitluck S."/>
            <person name="Pritham E.J."/>
            <person name="Rechtsteiner A."/>
            <person name="Rho M."/>
            <person name="Rogozin I.B."/>
            <person name="Sakarya O."/>
            <person name="Salamov A."/>
            <person name="Schaack S."/>
            <person name="Shapiro H."/>
            <person name="Shiga Y."/>
            <person name="Skalitzky C."/>
            <person name="Smith Z."/>
            <person name="Souvorov A."/>
            <person name="Sung W."/>
            <person name="Tang Z."/>
            <person name="Tsuchiya D."/>
            <person name="Tu H."/>
            <person name="Vos H."/>
            <person name="Wang M."/>
            <person name="Wolf Y.I."/>
            <person name="Yamagata H."/>
            <person name="Yamada T."/>
            <person name="Ye Y."/>
            <person name="Shaw J.R."/>
            <person name="Andrews J."/>
            <person name="Crease T.J."/>
            <person name="Tang H."/>
            <person name="Lucas S.M."/>
            <person name="Robertson H.M."/>
            <person name="Bork P."/>
            <person name="Koonin E.V."/>
            <person name="Zdobnov E.M."/>
            <person name="Grigoriev I.V."/>
            <person name="Lynch M."/>
            <person name="Boore J.L."/>
        </authorList>
    </citation>
    <scope>NUCLEOTIDE SEQUENCE [LARGE SCALE GENOMIC DNA]</scope>
</reference>
<dbReference type="HOGENOM" id="CLU_067666_0_0_1"/>